<dbReference type="Pfam" id="PF00383">
    <property type="entry name" value="dCMP_cyt_deam_1"/>
    <property type="match status" value="1"/>
</dbReference>
<keyword evidence="2" id="KW-0479">Metal-binding</keyword>
<evidence type="ECO:0000256" key="8">
    <source>
        <dbReference type="SAM" id="MobiDB-lite"/>
    </source>
</evidence>
<evidence type="ECO:0000256" key="2">
    <source>
        <dbReference type="ARBA" id="ARBA00022723"/>
    </source>
</evidence>
<reference evidence="10" key="1">
    <citation type="submission" date="2023-01" db="EMBL/GenBank/DDBJ databases">
        <title>Metagenome sequencing of chrysophaentin producing Chrysophaeum taylorii.</title>
        <authorList>
            <person name="Davison J."/>
            <person name="Bewley C."/>
        </authorList>
    </citation>
    <scope>NUCLEOTIDE SEQUENCE</scope>
    <source>
        <strain evidence="10">NIES-1699</strain>
    </source>
</reference>
<dbReference type="PROSITE" id="PS51747">
    <property type="entry name" value="CYT_DCMP_DEAMINASES_2"/>
    <property type="match status" value="1"/>
</dbReference>
<comment type="caution">
    <text evidence="10">The sequence shown here is derived from an EMBL/GenBank/DDBJ whole genome shotgun (WGS) entry which is preliminary data.</text>
</comment>
<dbReference type="Gene3D" id="3.40.140.10">
    <property type="entry name" value="Cytidine Deaminase, domain 2"/>
    <property type="match status" value="1"/>
</dbReference>
<dbReference type="InterPro" id="IPR016192">
    <property type="entry name" value="APOBEC/CMP_deaminase_Zn-bd"/>
</dbReference>
<evidence type="ECO:0000256" key="4">
    <source>
        <dbReference type="ARBA" id="ARBA00022801"/>
    </source>
</evidence>
<dbReference type="EMBL" id="JAQMWT010000057">
    <property type="protein sequence ID" value="KAJ8612153.1"/>
    <property type="molecule type" value="Genomic_DNA"/>
</dbReference>
<name>A0AAD7XR05_9STRA</name>
<keyword evidence="11" id="KW-1185">Reference proteome</keyword>
<organism evidence="10 11">
    <name type="scientific">Chrysophaeum taylorii</name>
    <dbReference type="NCBI Taxonomy" id="2483200"/>
    <lineage>
        <taxon>Eukaryota</taxon>
        <taxon>Sar</taxon>
        <taxon>Stramenopiles</taxon>
        <taxon>Ochrophyta</taxon>
        <taxon>Pelagophyceae</taxon>
        <taxon>Pelagomonadales</taxon>
        <taxon>Pelagomonadaceae</taxon>
        <taxon>Chrysophaeum</taxon>
    </lineage>
</organism>
<dbReference type="InterPro" id="IPR016193">
    <property type="entry name" value="Cytidine_deaminase-like"/>
</dbReference>
<dbReference type="PANTHER" id="PTHR11086:SF18">
    <property type="entry name" value="DEOXYCYTIDYLATE DEAMINASE"/>
    <property type="match status" value="1"/>
</dbReference>
<evidence type="ECO:0000256" key="7">
    <source>
        <dbReference type="ARBA" id="ARBA00041763"/>
    </source>
</evidence>
<comment type="similarity">
    <text evidence="1">Belongs to the cytidine and deoxycytidylate deaminase family.</text>
</comment>
<sequence>MEADVPYFLQPRREPLNRFGWYLEESRSPDENLMDLAYLLARNSEAKDGHMGCCIARDDEVLVESCNAPLFGEARSDVHAEASAICDAARRGVRLEGASLYVTRAPCSRCYRLIAFAGIAKIVAPNAMDDKEARSSRALGIDYRVLKDDEVRAAWRRNLAEQYRDDDAIRRGRARRKLLKQQKHYGRIAPLFAAPDNERRAFSPPPPKDVEATEYSPSSAGGTKADARIDKAELGSTLEEDVA</sequence>
<keyword evidence="4" id="KW-0378">Hydrolase</keyword>
<dbReference type="AlphaFoldDB" id="A0AAD7XR05"/>
<evidence type="ECO:0000313" key="11">
    <source>
        <dbReference type="Proteomes" id="UP001230188"/>
    </source>
</evidence>
<feature type="region of interest" description="Disordered" evidence="8">
    <location>
        <begin position="193"/>
        <end position="243"/>
    </location>
</feature>
<feature type="domain" description="CMP/dCMP-type deaminase" evidence="9">
    <location>
        <begin position="28"/>
        <end position="137"/>
    </location>
</feature>
<protein>
    <recommendedName>
        <fullName evidence="7">dCMP deaminase</fullName>
        <ecNumber evidence="6">3.5.4.12</ecNumber>
    </recommendedName>
    <alternativeName>
        <fullName evidence="7">dCMP deaminase</fullName>
    </alternativeName>
</protein>
<evidence type="ECO:0000256" key="1">
    <source>
        <dbReference type="ARBA" id="ARBA00006576"/>
    </source>
</evidence>
<evidence type="ECO:0000256" key="5">
    <source>
        <dbReference type="ARBA" id="ARBA00022833"/>
    </source>
</evidence>
<accession>A0AAD7XR05</accession>
<dbReference type="EC" id="3.5.4.12" evidence="6"/>
<dbReference type="PROSITE" id="PS00903">
    <property type="entry name" value="CYT_DCMP_DEAMINASES_1"/>
    <property type="match status" value="1"/>
</dbReference>
<proteinExistence type="inferred from homology"/>
<dbReference type="InterPro" id="IPR002125">
    <property type="entry name" value="CMP_dCMP_dom"/>
</dbReference>
<keyword evidence="3" id="KW-0545">Nucleotide biosynthesis</keyword>
<dbReference type="PANTHER" id="PTHR11086">
    <property type="entry name" value="DEOXYCYTIDYLATE DEAMINASE-RELATED"/>
    <property type="match status" value="1"/>
</dbReference>
<dbReference type="Proteomes" id="UP001230188">
    <property type="component" value="Unassembled WGS sequence"/>
</dbReference>
<keyword evidence="5" id="KW-0862">Zinc</keyword>
<evidence type="ECO:0000256" key="6">
    <source>
        <dbReference type="ARBA" id="ARBA00038938"/>
    </source>
</evidence>
<gene>
    <name evidence="10" type="ORF">CTAYLR_002475</name>
</gene>
<dbReference type="GO" id="GO:0005737">
    <property type="term" value="C:cytoplasm"/>
    <property type="evidence" value="ECO:0007669"/>
    <property type="project" value="TreeGrafter"/>
</dbReference>
<dbReference type="InterPro" id="IPR015517">
    <property type="entry name" value="dCMP_deaminase-rel"/>
</dbReference>
<evidence type="ECO:0000313" key="10">
    <source>
        <dbReference type="EMBL" id="KAJ8612153.1"/>
    </source>
</evidence>
<dbReference type="GO" id="GO:0008270">
    <property type="term" value="F:zinc ion binding"/>
    <property type="evidence" value="ECO:0007669"/>
    <property type="project" value="InterPro"/>
</dbReference>
<evidence type="ECO:0000256" key="3">
    <source>
        <dbReference type="ARBA" id="ARBA00022727"/>
    </source>
</evidence>
<dbReference type="GO" id="GO:0004132">
    <property type="term" value="F:dCMP deaminase activity"/>
    <property type="evidence" value="ECO:0007669"/>
    <property type="project" value="TreeGrafter"/>
</dbReference>
<dbReference type="SUPFAM" id="SSF53927">
    <property type="entry name" value="Cytidine deaminase-like"/>
    <property type="match status" value="1"/>
</dbReference>
<evidence type="ECO:0000259" key="9">
    <source>
        <dbReference type="PROSITE" id="PS51747"/>
    </source>
</evidence>